<keyword evidence="2" id="KW-1185">Reference proteome</keyword>
<dbReference type="Proteomes" id="UP000479190">
    <property type="component" value="Unassembled WGS sequence"/>
</dbReference>
<protein>
    <submittedName>
        <fullName evidence="1">Uncharacterized protein</fullName>
    </submittedName>
</protein>
<evidence type="ECO:0000313" key="2">
    <source>
        <dbReference type="Proteomes" id="UP000479190"/>
    </source>
</evidence>
<evidence type="ECO:0000313" key="1">
    <source>
        <dbReference type="EMBL" id="CAB0033922.1"/>
    </source>
</evidence>
<sequence>HIHNFNYRAVFPKKKTTQLEKQELKEIKVKTSSRFRCTTTYTRMSLRARRGDSITMSPESTKRLFDLSLPKKRHSRLFASQLRKMEMSEIFSKQAKKDILQPPNAISVLNTLMHARLYLVSLGNKAGLANVSAQLRGIRKSRYQKYRMICNSLHQRAVEREVLGCIRARKEDHEKDAKIPCQYRRLGETQESSGEAGAAKKATEATSIQTPCPRLCKAMFGLFDARVFVPLDKSALCEINKSQHITNLSKERIQRRDGRWKTGANYGLLCCCAMGAYTQIEASSMKCAEPVLVVVETYILTYKYDSRAVQDRIVCAAHTCTLGKPLPPPPPPPGHPRIYRHIHIALRYPRIRV</sequence>
<dbReference type="EMBL" id="CADCXV010000728">
    <property type="protein sequence ID" value="CAB0033922.1"/>
    <property type="molecule type" value="Genomic_DNA"/>
</dbReference>
<proteinExistence type="predicted"/>
<dbReference type="OrthoDB" id="25466at2759"/>
<reference evidence="1 2" key="1">
    <citation type="submission" date="2020-02" db="EMBL/GenBank/DDBJ databases">
        <authorList>
            <person name="Ferguson B K."/>
        </authorList>
    </citation>
    <scope>NUCLEOTIDE SEQUENCE [LARGE SCALE GENOMIC DNA]</scope>
</reference>
<feature type="non-terminal residue" evidence="1">
    <location>
        <position position="1"/>
    </location>
</feature>
<dbReference type="AlphaFoldDB" id="A0A6H5IB74"/>
<gene>
    <name evidence="1" type="ORF">TBRA_LOCUS5820</name>
</gene>
<name>A0A6H5IB74_9HYME</name>
<accession>A0A6H5IB74</accession>
<organism evidence="1 2">
    <name type="scientific">Trichogramma brassicae</name>
    <dbReference type="NCBI Taxonomy" id="86971"/>
    <lineage>
        <taxon>Eukaryota</taxon>
        <taxon>Metazoa</taxon>
        <taxon>Ecdysozoa</taxon>
        <taxon>Arthropoda</taxon>
        <taxon>Hexapoda</taxon>
        <taxon>Insecta</taxon>
        <taxon>Pterygota</taxon>
        <taxon>Neoptera</taxon>
        <taxon>Endopterygota</taxon>
        <taxon>Hymenoptera</taxon>
        <taxon>Apocrita</taxon>
        <taxon>Proctotrupomorpha</taxon>
        <taxon>Chalcidoidea</taxon>
        <taxon>Trichogrammatidae</taxon>
        <taxon>Trichogramma</taxon>
    </lineage>
</organism>